<evidence type="ECO:0000313" key="1">
    <source>
        <dbReference type="EMBL" id="KAK8493995.1"/>
    </source>
</evidence>
<comment type="caution">
    <text evidence="1">The sequence shown here is derived from an EMBL/GenBank/DDBJ whole genome shotgun (WGS) entry which is preliminary data.</text>
</comment>
<gene>
    <name evidence="1" type="ORF">V6N12_035159</name>
</gene>
<name>A0ABR2ALR5_9ROSI</name>
<organism evidence="1 2">
    <name type="scientific">Hibiscus sabdariffa</name>
    <name type="common">roselle</name>
    <dbReference type="NCBI Taxonomy" id="183260"/>
    <lineage>
        <taxon>Eukaryota</taxon>
        <taxon>Viridiplantae</taxon>
        <taxon>Streptophyta</taxon>
        <taxon>Embryophyta</taxon>
        <taxon>Tracheophyta</taxon>
        <taxon>Spermatophyta</taxon>
        <taxon>Magnoliopsida</taxon>
        <taxon>eudicotyledons</taxon>
        <taxon>Gunneridae</taxon>
        <taxon>Pentapetalae</taxon>
        <taxon>rosids</taxon>
        <taxon>malvids</taxon>
        <taxon>Malvales</taxon>
        <taxon>Malvaceae</taxon>
        <taxon>Malvoideae</taxon>
        <taxon>Hibiscus</taxon>
    </lineage>
</organism>
<accession>A0ABR2ALR5</accession>
<reference evidence="1 2" key="1">
    <citation type="journal article" date="2024" name="G3 (Bethesda)">
        <title>Genome assembly of Hibiscus sabdariffa L. provides insights into metabolisms of medicinal natural products.</title>
        <authorList>
            <person name="Kim T."/>
        </authorList>
    </citation>
    <scope>NUCLEOTIDE SEQUENCE [LARGE SCALE GENOMIC DNA]</scope>
    <source>
        <strain evidence="1">TK-2024</strain>
        <tissue evidence="1">Old leaves</tissue>
    </source>
</reference>
<dbReference type="Proteomes" id="UP001472677">
    <property type="component" value="Unassembled WGS sequence"/>
</dbReference>
<keyword evidence="2" id="KW-1185">Reference proteome</keyword>
<sequence>MANNHCLLSASLDGTVCALVLLRYRNFRTFTTTSSRQFVSLAADQNGEVICAGTLDSFEANCGHEGSVHGLMFFPTNCESYTATKKELQATSNEQFKPLLKTAMFMQLMLVSCGKQRNTEMNARHLAISIAFSHKFSVEPWQALKQPANAPQGNIFRQKCVCIQ</sequence>
<evidence type="ECO:0000313" key="2">
    <source>
        <dbReference type="Proteomes" id="UP001472677"/>
    </source>
</evidence>
<dbReference type="InterPro" id="IPR027145">
    <property type="entry name" value="PWP2"/>
</dbReference>
<proteinExistence type="predicted"/>
<dbReference type="PANTHER" id="PTHR19858">
    <property type="entry name" value="WD40 REPEAT PROTEIN"/>
    <property type="match status" value="1"/>
</dbReference>
<dbReference type="EMBL" id="JBBPBM010000581">
    <property type="protein sequence ID" value="KAK8493995.1"/>
    <property type="molecule type" value="Genomic_DNA"/>
</dbReference>
<protein>
    <submittedName>
        <fullName evidence="1">Uncharacterized protein</fullName>
    </submittedName>
</protein>
<dbReference type="PANTHER" id="PTHR19858:SF0">
    <property type="entry name" value="PERIODIC TRYPTOPHAN PROTEIN 2 HOMOLOG"/>
    <property type="match status" value="1"/>
</dbReference>